<dbReference type="RefSeq" id="WP_085633114.1">
    <property type="nucleotide sequence ID" value="NZ_JAFBWU010000019.1"/>
</dbReference>
<dbReference type="InterPro" id="IPR011042">
    <property type="entry name" value="6-blade_b-propeller_TolB-like"/>
</dbReference>
<dbReference type="Gene3D" id="2.120.10.30">
    <property type="entry name" value="TolB, C-terminal domain"/>
    <property type="match status" value="1"/>
</dbReference>
<organism evidence="1 3">
    <name type="scientific">Marivita cryptomonadis</name>
    <dbReference type="NCBI Taxonomy" id="505252"/>
    <lineage>
        <taxon>Bacteria</taxon>
        <taxon>Pseudomonadati</taxon>
        <taxon>Pseudomonadota</taxon>
        <taxon>Alphaproteobacteria</taxon>
        <taxon>Rhodobacterales</taxon>
        <taxon>Roseobacteraceae</taxon>
        <taxon>Marivita</taxon>
    </lineage>
</organism>
<reference evidence="1 4" key="1">
    <citation type="submission" date="2021-01" db="EMBL/GenBank/DDBJ databases">
        <title>Diatom-associated Roseobacters Show Island Model of Population Structure.</title>
        <authorList>
            <person name="Qu L."/>
            <person name="Feng X."/>
            <person name="Chen Y."/>
            <person name="Li L."/>
            <person name="Wang X."/>
            <person name="Hu Z."/>
            <person name="Wang H."/>
            <person name="Luo H."/>
        </authorList>
    </citation>
    <scope>NUCLEOTIDE SEQUENCE</scope>
    <source>
        <strain evidence="2 4">CC28-63</strain>
        <strain evidence="1">CC28-69</strain>
    </source>
</reference>
<evidence type="ECO:0000313" key="4">
    <source>
        <dbReference type="Proteomes" id="UP000809440"/>
    </source>
</evidence>
<proteinExistence type="predicted"/>
<keyword evidence="4" id="KW-1185">Reference proteome</keyword>
<dbReference type="OrthoDB" id="6080098at2"/>
<dbReference type="Proteomes" id="UP000809440">
    <property type="component" value="Unassembled WGS sequence"/>
</dbReference>
<protein>
    <recommendedName>
        <fullName evidence="5">SMP-30/Gluconolactonase/LRE-like region domain-containing protein</fullName>
    </recommendedName>
</protein>
<dbReference type="AlphaFoldDB" id="A0A9Q2P3J6"/>
<evidence type="ECO:0000313" key="2">
    <source>
        <dbReference type="EMBL" id="MBM2419437.1"/>
    </source>
</evidence>
<comment type="caution">
    <text evidence="1">The sequence shown here is derived from an EMBL/GenBank/DDBJ whole genome shotgun (WGS) entry which is preliminary data.</text>
</comment>
<dbReference type="EMBL" id="JAFBXE010000019">
    <property type="protein sequence ID" value="MBM2414766.1"/>
    <property type="molecule type" value="Genomic_DNA"/>
</dbReference>
<evidence type="ECO:0000313" key="3">
    <source>
        <dbReference type="Proteomes" id="UP000755667"/>
    </source>
</evidence>
<sequence length="257" mass="28207">MREILTGITLTLATCCASSAEAEIFHRQTIPDFRAVSIAYDALVCGIWVANESNEVVLLSTFGNEIRRFDTGMRSVRSLTVEEDSILVASGWGEFRRFDRDGRALDAPFRLSETLYDTEGLHRDADGSFLVVEDDPSRLLRIAADGTVLMELYGDSFDPPMTEPQGVTRDPYSGNILVVDDNEGLNSLFELAPDGRVLSVTPLSEYGFDAEGVALQPETGTLYVGFDSGQALAIFDWIPTEITIDTPLERGPDCAYS</sequence>
<evidence type="ECO:0008006" key="5">
    <source>
        <dbReference type="Google" id="ProtNLM"/>
    </source>
</evidence>
<accession>A0A9Q2P3J6</accession>
<dbReference type="GeneID" id="62643035"/>
<evidence type="ECO:0000313" key="1">
    <source>
        <dbReference type="EMBL" id="MBM2414766.1"/>
    </source>
</evidence>
<dbReference type="Proteomes" id="UP000755667">
    <property type="component" value="Unassembled WGS sequence"/>
</dbReference>
<name>A0A9Q2P3J6_9RHOB</name>
<dbReference type="EMBL" id="JAFBXF010000019">
    <property type="protein sequence ID" value="MBM2419437.1"/>
    <property type="molecule type" value="Genomic_DNA"/>
</dbReference>
<gene>
    <name evidence="1" type="ORF">JQX41_20810</name>
    <name evidence="2" type="ORF">JQX48_20830</name>
</gene>
<dbReference type="SUPFAM" id="SSF101898">
    <property type="entry name" value="NHL repeat"/>
    <property type="match status" value="1"/>
</dbReference>